<dbReference type="Gene3D" id="2.170.130.10">
    <property type="entry name" value="TonB-dependent receptor, plug domain"/>
    <property type="match status" value="1"/>
</dbReference>
<reference evidence="8 9" key="1">
    <citation type="submission" date="2020-03" db="EMBL/GenBank/DDBJ databases">
        <title>Genomic Encyclopedia of Type Strains, Phase IV (KMG-IV): sequencing the most valuable type-strain genomes for metagenomic binning, comparative biology and taxonomic classification.</title>
        <authorList>
            <person name="Goeker M."/>
        </authorList>
    </citation>
    <scope>NUCLEOTIDE SEQUENCE [LARGE SCALE GENOMIC DNA]</scope>
    <source>
        <strain evidence="8 9">DSM 19867</strain>
    </source>
</reference>
<comment type="subcellular location">
    <subcellularLocation>
        <location evidence="1 4">Cell outer membrane</location>
    </subcellularLocation>
</comment>
<name>A0A846MXM6_9PROT</name>
<organism evidence="8 9">
    <name type="scientific">Rhizomicrobium palustre</name>
    <dbReference type="NCBI Taxonomy" id="189966"/>
    <lineage>
        <taxon>Bacteria</taxon>
        <taxon>Pseudomonadati</taxon>
        <taxon>Pseudomonadota</taxon>
        <taxon>Alphaproteobacteria</taxon>
        <taxon>Micropepsales</taxon>
        <taxon>Micropepsaceae</taxon>
        <taxon>Rhizomicrobium</taxon>
    </lineage>
</organism>
<dbReference type="InterPro" id="IPR012910">
    <property type="entry name" value="Plug_dom"/>
</dbReference>
<dbReference type="RefSeq" id="WP_167081731.1">
    <property type="nucleotide sequence ID" value="NZ_BAAADC010000001.1"/>
</dbReference>
<dbReference type="InterPro" id="IPR000531">
    <property type="entry name" value="Beta-barrel_TonB"/>
</dbReference>
<evidence type="ECO:0000256" key="5">
    <source>
        <dbReference type="SAM" id="SignalP"/>
    </source>
</evidence>
<keyword evidence="5" id="KW-0732">Signal</keyword>
<evidence type="ECO:0000256" key="1">
    <source>
        <dbReference type="ARBA" id="ARBA00004442"/>
    </source>
</evidence>
<sequence length="947" mass="103716">MRKYGLISSASTLALIAAFQCASAQNAETLETVVVSGVRDTLASAQTVKAQSQAIVDAVVGLDIGKLPDNQAVEALSRLPGIQVNYSENEARSPSVRGLPNLMTTFNGREIFTTDGRGTHLQDFPAGALAGIEVYKSVTADLIDPGIAGLINVRLRRPLDFDGFALKGNLQFSLSEQTGRVDPVGSLLLSDRWSTGVGDMGLLVNFAIVRSSWLTSDRWASSSYSPLNSNGTNVTTTGISPTINMPNQVGVYYGRGSRTRPFFNGAYQWRPSDNFEVYVEALWQGYRGQNSDDWAGDNLMDTDNGRDFSGSSLSASQKYWKNCSDAGTCIVNRHATLSNIVLDARDPNRVGSLVKAGGVPLQTYRSTTNDRGDTLQAAFGFKWTAGIAEVTSDFAWTDSRYDSMSYSVDGQTADPVRMSINFNADGGEGFALNGFDGLNPDNWIWRGYYESKSFYAGDGLQGRTDVKLTPGWNVIDEIDFGVRATTHHASANSIDRYAWLADLAMVGKGIPLASTPVGSLQKVTDAFRDDGAQIFQNWLAPTREAIRTRHGDMRAAALAALQLKAQLGIGGDNFASDIANWSKASVEYDPNRGYGADEYTYGGYAQAHYNLKSLIGLDVDGTVGLRIVNTDDKTFGALTLTDAKGNTTITPTTMASNYTYLLPSFGARWKIDDAFVLRAAATRTFTRPGYSDMSPTTTVTIVDASNSNSTYNASISTGNPNLRPLTATNYDTSLDYYFSDVGYLSVALFWHDLKGFFSNYTQILKNYPTYGTVQISRPENAGDGAVKGVELSGQTVFDFLPGWMSHLGLSGNVTFLDAQNQMPQALGVNSQMVQLTGISKWAYSLTGFYEDGPYGVRMAYNWRSQYVNSYNRNANEQQYAGELVRARGRLDFSTYYNVTEKLNLSLEVSNLLAEPFESYRYMNQTSYYPRDVRDEGRYLSLGLRFSY</sequence>
<dbReference type="GO" id="GO:0009279">
    <property type="term" value="C:cell outer membrane"/>
    <property type="evidence" value="ECO:0007669"/>
    <property type="project" value="UniProtKB-SubCell"/>
</dbReference>
<dbReference type="PANTHER" id="PTHR40980">
    <property type="entry name" value="PLUG DOMAIN-CONTAINING PROTEIN"/>
    <property type="match status" value="1"/>
</dbReference>
<evidence type="ECO:0000313" key="9">
    <source>
        <dbReference type="Proteomes" id="UP000570514"/>
    </source>
</evidence>
<dbReference type="PANTHER" id="PTHR40980:SF3">
    <property type="entry name" value="TONB-DEPENDENT RECEPTOR-LIKE BETA-BARREL DOMAIN-CONTAINING PROTEIN"/>
    <property type="match status" value="1"/>
</dbReference>
<dbReference type="InterPro" id="IPR037066">
    <property type="entry name" value="Plug_dom_sf"/>
</dbReference>
<comment type="similarity">
    <text evidence="4">Belongs to the TonB-dependent receptor family.</text>
</comment>
<keyword evidence="4" id="KW-0798">TonB box</keyword>
<protein>
    <submittedName>
        <fullName evidence="8">TonB-dependent receptor</fullName>
    </submittedName>
</protein>
<keyword evidence="2 4" id="KW-0472">Membrane</keyword>
<keyword evidence="9" id="KW-1185">Reference proteome</keyword>
<accession>A0A846MXM6</accession>
<dbReference type="AlphaFoldDB" id="A0A846MXM6"/>
<dbReference type="SUPFAM" id="SSF56935">
    <property type="entry name" value="Porins"/>
    <property type="match status" value="1"/>
</dbReference>
<dbReference type="Gene3D" id="2.40.170.20">
    <property type="entry name" value="TonB-dependent receptor, beta-barrel domain"/>
    <property type="match status" value="1"/>
</dbReference>
<evidence type="ECO:0000313" key="8">
    <source>
        <dbReference type="EMBL" id="NIK87812.1"/>
    </source>
</evidence>
<proteinExistence type="inferred from homology"/>
<feature type="signal peptide" evidence="5">
    <location>
        <begin position="1"/>
        <end position="24"/>
    </location>
</feature>
<evidence type="ECO:0000256" key="3">
    <source>
        <dbReference type="ARBA" id="ARBA00023237"/>
    </source>
</evidence>
<comment type="caution">
    <text evidence="8">The sequence shown here is derived from an EMBL/GenBank/DDBJ whole genome shotgun (WGS) entry which is preliminary data.</text>
</comment>
<evidence type="ECO:0000259" key="6">
    <source>
        <dbReference type="Pfam" id="PF00593"/>
    </source>
</evidence>
<evidence type="ECO:0000259" key="7">
    <source>
        <dbReference type="Pfam" id="PF07715"/>
    </source>
</evidence>
<dbReference type="Pfam" id="PF07715">
    <property type="entry name" value="Plug"/>
    <property type="match status" value="1"/>
</dbReference>
<gene>
    <name evidence="8" type="ORF">FHS83_001130</name>
</gene>
<feature type="domain" description="TonB-dependent receptor-like beta-barrel" evidence="6">
    <location>
        <begin position="422"/>
        <end position="911"/>
    </location>
</feature>
<keyword evidence="3" id="KW-0998">Cell outer membrane</keyword>
<dbReference type="NCBIfam" id="TIGR01782">
    <property type="entry name" value="TonB-Xanth-Caul"/>
    <property type="match status" value="1"/>
</dbReference>
<evidence type="ECO:0000256" key="4">
    <source>
        <dbReference type="RuleBase" id="RU003357"/>
    </source>
</evidence>
<dbReference type="InterPro" id="IPR036942">
    <property type="entry name" value="Beta-barrel_TonB_sf"/>
</dbReference>
<dbReference type="EMBL" id="JAASRM010000001">
    <property type="protein sequence ID" value="NIK87812.1"/>
    <property type="molecule type" value="Genomic_DNA"/>
</dbReference>
<dbReference type="InterPro" id="IPR010104">
    <property type="entry name" value="TonB_rcpt_bac"/>
</dbReference>
<keyword evidence="8" id="KW-0675">Receptor</keyword>
<dbReference type="Proteomes" id="UP000570514">
    <property type="component" value="Unassembled WGS sequence"/>
</dbReference>
<dbReference type="Pfam" id="PF00593">
    <property type="entry name" value="TonB_dep_Rec_b-barrel"/>
    <property type="match status" value="1"/>
</dbReference>
<feature type="chain" id="PRO_5032722243" evidence="5">
    <location>
        <begin position="25"/>
        <end position="947"/>
    </location>
</feature>
<evidence type="ECO:0000256" key="2">
    <source>
        <dbReference type="ARBA" id="ARBA00023136"/>
    </source>
</evidence>
<feature type="domain" description="TonB-dependent receptor plug" evidence="7">
    <location>
        <begin position="51"/>
        <end position="142"/>
    </location>
</feature>